<feature type="signal peptide" evidence="6">
    <location>
        <begin position="1"/>
        <end position="22"/>
    </location>
</feature>
<organism evidence="7 8">
    <name type="scientific">Polypedilum vanderplanki</name>
    <name type="common">Sleeping chironomid midge</name>
    <dbReference type="NCBI Taxonomy" id="319348"/>
    <lineage>
        <taxon>Eukaryota</taxon>
        <taxon>Metazoa</taxon>
        <taxon>Ecdysozoa</taxon>
        <taxon>Arthropoda</taxon>
        <taxon>Hexapoda</taxon>
        <taxon>Insecta</taxon>
        <taxon>Pterygota</taxon>
        <taxon>Neoptera</taxon>
        <taxon>Endopterygota</taxon>
        <taxon>Diptera</taxon>
        <taxon>Nematocera</taxon>
        <taxon>Chironomoidea</taxon>
        <taxon>Chironomidae</taxon>
        <taxon>Chironominae</taxon>
        <taxon>Polypedilum</taxon>
        <taxon>Polypedilum</taxon>
    </lineage>
</organism>
<keyword evidence="2" id="KW-1003">Cell membrane</keyword>
<protein>
    <submittedName>
        <fullName evidence="7">Uncharacterized protein</fullName>
    </submittedName>
</protein>
<evidence type="ECO:0000313" key="7">
    <source>
        <dbReference type="EMBL" id="KAG5667495.1"/>
    </source>
</evidence>
<proteinExistence type="predicted"/>
<accession>A0A9J6BCX9</accession>
<keyword evidence="3" id="KW-0297">G-protein coupled receptor</keyword>
<dbReference type="InterPro" id="IPR001611">
    <property type="entry name" value="Leu-rich_rpt"/>
</dbReference>
<dbReference type="PANTHER" id="PTHR24372:SF77">
    <property type="entry name" value="G-PROTEIN COUPLED RECEPTORS FAMILY 1 PROFILE DOMAIN-CONTAINING PROTEIN"/>
    <property type="match status" value="1"/>
</dbReference>
<comment type="caution">
    <text evidence="7">The sequence shown here is derived from an EMBL/GenBank/DDBJ whole genome shotgun (WGS) entry which is preliminary data.</text>
</comment>
<dbReference type="EMBL" id="JADBJN010000004">
    <property type="protein sequence ID" value="KAG5667495.1"/>
    <property type="molecule type" value="Genomic_DNA"/>
</dbReference>
<evidence type="ECO:0000256" key="5">
    <source>
        <dbReference type="ARBA" id="ARBA00023224"/>
    </source>
</evidence>
<dbReference type="InterPro" id="IPR032675">
    <property type="entry name" value="LRR_dom_sf"/>
</dbReference>
<dbReference type="PANTHER" id="PTHR24372">
    <property type="entry name" value="GLYCOPROTEIN HORMONE RECEPTOR"/>
    <property type="match status" value="1"/>
</dbReference>
<keyword evidence="4" id="KW-0675">Receptor</keyword>
<sequence>MAGIKLFVSILTLTIIFSSAFSKPLKCTFRYKQNFYVCFIFDHPNNFDGSQITVDSIEGKHLHDKMNNDVVAVRFVKVKNLGFLPKDLDKFFPNLIGIGTTNANLKELGQNDLKAFKNLKIISFGHNQLTTIEENMFKKNLGLEAIFLSQNPITNIDTDAFEGLSKLKILGLSGLKCREELGIGRNVEGVKKLVEKVKKGACKKASTISIFVEIFKIFFIDEKEEEDEQQFFMNF</sequence>
<keyword evidence="2" id="KW-0472">Membrane</keyword>
<dbReference type="Proteomes" id="UP001107558">
    <property type="component" value="Chromosome 4"/>
</dbReference>
<evidence type="ECO:0000256" key="3">
    <source>
        <dbReference type="ARBA" id="ARBA00023040"/>
    </source>
</evidence>
<name>A0A9J6BCX9_POLVA</name>
<keyword evidence="5" id="KW-0807">Transducer</keyword>
<evidence type="ECO:0000256" key="4">
    <source>
        <dbReference type="ARBA" id="ARBA00023170"/>
    </source>
</evidence>
<keyword evidence="6" id="KW-0732">Signal</keyword>
<reference evidence="7" key="1">
    <citation type="submission" date="2021-03" db="EMBL/GenBank/DDBJ databases">
        <title>Chromosome level genome of the anhydrobiotic midge Polypedilum vanderplanki.</title>
        <authorList>
            <person name="Yoshida Y."/>
            <person name="Kikawada T."/>
            <person name="Gusev O."/>
        </authorList>
    </citation>
    <scope>NUCLEOTIDE SEQUENCE</scope>
    <source>
        <strain evidence="7">NIAS01</strain>
        <tissue evidence="7">Whole body or cell culture</tissue>
    </source>
</reference>
<keyword evidence="8" id="KW-1185">Reference proteome</keyword>
<dbReference type="GO" id="GO:0007189">
    <property type="term" value="P:adenylate cyclase-activating G protein-coupled receptor signaling pathway"/>
    <property type="evidence" value="ECO:0007669"/>
    <property type="project" value="TreeGrafter"/>
</dbReference>
<evidence type="ECO:0000256" key="1">
    <source>
        <dbReference type="ARBA" id="ARBA00004651"/>
    </source>
</evidence>
<dbReference type="GO" id="GO:0009755">
    <property type="term" value="P:hormone-mediated signaling pathway"/>
    <property type="evidence" value="ECO:0007669"/>
    <property type="project" value="TreeGrafter"/>
</dbReference>
<dbReference type="Gene3D" id="3.80.10.10">
    <property type="entry name" value="Ribonuclease Inhibitor"/>
    <property type="match status" value="1"/>
</dbReference>
<comment type="subcellular location">
    <subcellularLocation>
        <location evidence="1">Cell membrane</location>
        <topology evidence="1">Multi-pass membrane protein</topology>
    </subcellularLocation>
</comment>
<evidence type="ECO:0000256" key="2">
    <source>
        <dbReference type="ARBA" id="ARBA00022475"/>
    </source>
</evidence>
<dbReference type="Pfam" id="PF13855">
    <property type="entry name" value="LRR_8"/>
    <property type="match status" value="1"/>
</dbReference>
<dbReference type="GO" id="GO:0005886">
    <property type="term" value="C:plasma membrane"/>
    <property type="evidence" value="ECO:0007669"/>
    <property type="project" value="UniProtKB-SubCell"/>
</dbReference>
<gene>
    <name evidence="7" type="ORF">PVAND_015475</name>
</gene>
<evidence type="ECO:0000313" key="8">
    <source>
        <dbReference type="Proteomes" id="UP001107558"/>
    </source>
</evidence>
<feature type="chain" id="PRO_5039945713" evidence="6">
    <location>
        <begin position="23"/>
        <end position="235"/>
    </location>
</feature>
<dbReference type="SUPFAM" id="SSF52058">
    <property type="entry name" value="L domain-like"/>
    <property type="match status" value="1"/>
</dbReference>
<dbReference type="AlphaFoldDB" id="A0A9J6BCX9"/>
<dbReference type="GO" id="GO:0008528">
    <property type="term" value="F:G protein-coupled peptide receptor activity"/>
    <property type="evidence" value="ECO:0007669"/>
    <property type="project" value="TreeGrafter"/>
</dbReference>
<evidence type="ECO:0000256" key="6">
    <source>
        <dbReference type="SAM" id="SignalP"/>
    </source>
</evidence>